<reference evidence="5 6" key="1">
    <citation type="submission" date="2023-11" db="EMBL/GenBank/DDBJ databases">
        <title>Paucibacter sp. nov., isolated from fresh soil in Korea.</title>
        <authorList>
            <person name="Le N.T.T."/>
        </authorList>
    </citation>
    <scope>NUCLEOTIDE SEQUENCE [LARGE SCALE GENOMIC DNA]</scope>
    <source>
        <strain evidence="5 6">R3-3</strain>
    </source>
</reference>
<feature type="active site" description="Proton donor" evidence="3">
    <location>
        <position position="79"/>
    </location>
</feature>
<keyword evidence="6" id="KW-1185">Reference proteome</keyword>
<dbReference type="PANTHER" id="PTHR10088">
    <property type="entry name" value="GLUCOKINASE REGULATORY PROTEIN"/>
    <property type="match status" value="1"/>
</dbReference>
<name>A0ABU5DF30_9BURK</name>
<dbReference type="EC" id="4.2.1.126" evidence="3"/>
<dbReference type="SUPFAM" id="SSF53697">
    <property type="entry name" value="SIS domain"/>
    <property type="match status" value="1"/>
</dbReference>
<comment type="caution">
    <text evidence="5">The sequence shown here is derived from an EMBL/GenBank/DDBJ whole genome shotgun (WGS) entry which is preliminary data.</text>
</comment>
<gene>
    <name evidence="3 5" type="primary">murQ</name>
    <name evidence="5" type="ORF">SNE35_10185</name>
</gene>
<dbReference type="CDD" id="cd05007">
    <property type="entry name" value="SIS_Etherase"/>
    <property type="match status" value="1"/>
</dbReference>
<evidence type="ECO:0000313" key="5">
    <source>
        <dbReference type="EMBL" id="MDY0744877.1"/>
    </source>
</evidence>
<comment type="similarity">
    <text evidence="3">Belongs to the GCKR-like family. MurNAc-6-P etherase subfamily.</text>
</comment>
<keyword evidence="1 3" id="KW-0456">Lyase</keyword>
<dbReference type="GO" id="GO:0016829">
    <property type="term" value="F:lyase activity"/>
    <property type="evidence" value="ECO:0007669"/>
    <property type="project" value="UniProtKB-KW"/>
</dbReference>
<sequence length="294" mass="30265">MLKTETPSTRHPDLDLYDTPDLVNAFVDDQFEAVKAVQAAAPRLAEAVERALPRIKAGGRLLYAGAGTSGRLGVLDSVELYPTFSWPRERAVAILAGGQSAMFVAVEGAEDDTAQGSADLAALQPTANDVVLALAASGGTPYVLGAIAAARAAGALTIGFANNPDAPVTAQAEIGITLDTGPEVISGSTRLKAGSAQKMALNTFSSALMVRLNKVYGNLMVDLKPTNAKLVRRALALTVRASGASEEAAKAVLAQCDHHVKVAVVALKNGVGVDEARAQLEAADGSIRRALKAA</sequence>
<accession>A0ABU5DF30</accession>
<comment type="subunit">
    <text evidence="3">Homodimer.</text>
</comment>
<dbReference type="PANTHER" id="PTHR10088:SF4">
    <property type="entry name" value="GLUCOKINASE REGULATORY PROTEIN"/>
    <property type="match status" value="1"/>
</dbReference>
<comment type="pathway">
    <text evidence="3">Cell wall biogenesis; peptidoglycan recycling.</text>
</comment>
<comment type="catalytic activity">
    <reaction evidence="3">
        <text>N-acetyl-D-muramate 6-phosphate + H2O = N-acetyl-D-glucosamine 6-phosphate + (R)-lactate</text>
        <dbReference type="Rhea" id="RHEA:26410"/>
        <dbReference type="ChEBI" id="CHEBI:15377"/>
        <dbReference type="ChEBI" id="CHEBI:16004"/>
        <dbReference type="ChEBI" id="CHEBI:57513"/>
        <dbReference type="ChEBI" id="CHEBI:58722"/>
        <dbReference type="EC" id="4.2.1.126"/>
    </reaction>
</comment>
<dbReference type="InterPro" id="IPR001347">
    <property type="entry name" value="SIS_dom"/>
</dbReference>
<comment type="miscellaneous">
    <text evidence="3">A lyase-type mechanism (elimination/hydration) is suggested for the cleavage of the lactyl ether bond of MurNAc 6-phosphate, with the formation of an alpha,beta-unsaturated aldehyde intermediate with (E)-stereochemistry, followed by the syn addition of water to give product.</text>
</comment>
<dbReference type="NCBIfam" id="TIGR00274">
    <property type="entry name" value="N-acetylmuramic acid 6-phosphate etherase"/>
    <property type="match status" value="1"/>
</dbReference>
<dbReference type="InterPro" id="IPR005486">
    <property type="entry name" value="Glucokinase_regulatory_CS"/>
</dbReference>
<dbReference type="EMBL" id="JAXCLA010000003">
    <property type="protein sequence ID" value="MDY0744877.1"/>
    <property type="molecule type" value="Genomic_DNA"/>
</dbReference>
<comment type="pathway">
    <text evidence="3">Amino-sugar metabolism; 1,6-anhydro-N-acetylmuramate degradation.</text>
</comment>
<evidence type="ECO:0000256" key="3">
    <source>
        <dbReference type="HAMAP-Rule" id="MF_00068"/>
    </source>
</evidence>
<dbReference type="InterPro" id="IPR005488">
    <property type="entry name" value="Etherase_MurQ"/>
</dbReference>
<dbReference type="Pfam" id="PF22645">
    <property type="entry name" value="GKRP_SIS_N"/>
    <property type="match status" value="1"/>
</dbReference>
<organism evidence="5 6">
    <name type="scientific">Roseateles agri</name>
    <dbReference type="NCBI Taxonomy" id="3098619"/>
    <lineage>
        <taxon>Bacteria</taxon>
        <taxon>Pseudomonadati</taxon>
        <taxon>Pseudomonadota</taxon>
        <taxon>Betaproteobacteria</taxon>
        <taxon>Burkholderiales</taxon>
        <taxon>Sphaerotilaceae</taxon>
        <taxon>Roseateles</taxon>
    </lineage>
</organism>
<dbReference type="InterPro" id="IPR046348">
    <property type="entry name" value="SIS_dom_sf"/>
</dbReference>
<comment type="function">
    <text evidence="3">Specifically catalyzes the cleavage of the D-lactyl ether substituent of MurNAc 6-phosphate, producing GlcNAc 6-phosphate and D-lactate. Together with AnmK, is also required for the utilization of anhydro-N-acetylmuramic acid (anhMurNAc) either imported from the medium or derived from its own cell wall murein, and thus plays a role in cell wall recycling.</text>
</comment>
<feature type="active site" evidence="3">
    <location>
        <position position="110"/>
    </location>
</feature>
<dbReference type="RefSeq" id="WP_320422787.1">
    <property type="nucleotide sequence ID" value="NZ_JAXCLA010000003.1"/>
</dbReference>
<dbReference type="Proteomes" id="UP001285263">
    <property type="component" value="Unassembled WGS sequence"/>
</dbReference>
<dbReference type="InterPro" id="IPR040190">
    <property type="entry name" value="MURQ/GCKR"/>
</dbReference>
<dbReference type="PROSITE" id="PS01272">
    <property type="entry name" value="GCKR"/>
    <property type="match status" value="1"/>
</dbReference>
<keyword evidence="2 3" id="KW-0119">Carbohydrate metabolism</keyword>
<protein>
    <recommendedName>
        <fullName evidence="3">N-acetylmuramic acid 6-phosphate etherase</fullName>
        <shortName evidence="3">MurNAc-6-P etherase</shortName>
        <ecNumber evidence="3">4.2.1.126</ecNumber>
    </recommendedName>
    <alternativeName>
        <fullName evidence="3">N-acetylmuramic acid 6-phosphate hydrolase</fullName>
    </alternativeName>
    <alternativeName>
        <fullName evidence="3">N-acetylmuramic acid 6-phosphate lyase</fullName>
    </alternativeName>
</protein>
<dbReference type="HAMAP" id="MF_00068">
    <property type="entry name" value="MurQ"/>
    <property type="match status" value="1"/>
</dbReference>
<evidence type="ECO:0000256" key="2">
    <source>
        <dbReference type="ARBA" id="ARBA00023277"/>
    </source>
</evidence>
<evidence type="ECO:0000259" key="4">
    <source>
        <dbReference type="PROSITE" id="PS51464"/>
    </source>
</evidence>
<feature type="domain" description="SIS" evidence="4">
    <location>
        <begin position="51"/>
        <end position="214"/>
    </location>
</feature>
<dbReference type="NCBIfam" id="NF009222">
    <property type="entry name" value="PRK12570.1"/>
    <property type="match status" value="1"/>
</dbReference>
<dbReference type="Gene3D" id="1.10.8.1080">
    <property type="match status" value="1"/>
</dbReference>
<proteinExistence type="inferred from homology"/>
<dbReference type="Gene3D" id="3.40.50.10490">
    <property type="entry name" value="Glucose-6-phosphate isomerase like protein, domain 1"/>
    <property type="match status" value="1"/>
</dbReference>
<evidence type="ECO:0000256" key="1">
    <source>
        <dbReference type="ARBA" id="ARBA00023239"/>
    </source>
</evidence>
<dbReference type="PROSITE" id="PS51464">
    <property type="entry name" value="SIS"/>
    <property type="match status" value="1"/>
</dbReference>
<comment type="pathway">
    <text evidence="3">Amino-sugar metabolism; N-acetylmuramate degradation.</text>
</comment>
<evidence type="ECO:0000313" key="6">
    <source>
        <dbReference type="Proteomes" id="UP001285263"/>
    </source>
</evidence>
<dbReference type="NCBIfam" id="NF003915">
    <property type="entry name" value="PRK05441.1"/>
    <property type="match status" value="1"/>
</dbReference>